<dbReference type="Proteomes" id="UP000007305">
    <property type="component" value="Chromosome 3"/>
</dbReference>
<keyword evidence="3" id="KW-1185">Reference proteome</keyword>
<reference evidence="2" key="2">
    <citation type="submission" date="2019-07" db="EMBL/GenBank/DDBJ databases">
        <authorList>
            <person name="Seetharam A."/>
            <person name="Woodhouse M."/>
            <person name="Cannon E."/>
        </authorList>
    </citation>
    <scope>NUCLEOTIDE SEQUENCE [LARGE SCALE GENOMIC DNA]</scope>
    <source>
        <strain evidence="2">cv. B73</strain>
    </source>
</reference>
<organism evidence="2 3">
    <name type="scientific">Zea mays</name>
    <name type="common">Maize</name>
    <dbReference type="NCBI Taxonomy" id="4577"/>
    <lineage>
        <taxon>Eukaryota</taxon>
        <taxon>Viridiplantae</taxon>
        <taxon>Streptophyta</taxon>
        <taxon>Embryophyta</taxon>
        <taxon>Tracheophyta</taxon>
        <taxon>Spermatophyta</taxon>
        <taxon>Magnoliopsida</taxon>
        <taxon>Liliopsida</taxon>
        <taxon>Poales</taxon>
        <taxon>Poaceae</taxon>
        <taxon>PACMAD clade</taxon>
        <taxon>Panicoideae</taxon>
        <taxon>Andropogonodae</taxon>
        <taxon>Andropogoneae</taxon>
        <taxon>Tripsacinae</taxon>
        <taxon>Zea</taxon>
    </lineage>
</organism>
<dbReference type="Gramene" id="Zm00001eb141340_T001">
    <property type="protein sequence ID" value="Zm00001eb141340_P001"/>
    <property type="gene ID" value="Zm00001eb141340"/>
</dbReference>
<evidence type="ECO:0000313" key="2">
    <source>
        <dbReference type="EnsemblPlants" id="Zm00001eb141340_P001"/>
    </source>
</evidence>
<dbReference type="AlphaFoldDB" id="A0A804N7N4"/>
<reference evidence="2" key="3">
    <citation type="submission" date="2021-05" db="UniProtKB">
        <authorList>
            <consortium name="EnsemblPlants"/>
        </authorList>
    </citation>
    <scope>IDENTIFICATION</scope>
    <source>
        <strain evidence="2">cv. B73</strain>
    </source>
</reference>
<feature type="region of interest" description="Disordered" evidence="1">
    <location>
        <begin position="45"/>
        <end position="71"/>
    </location>
</feature>
<accession>A0A804N7N4</accession>
<name>A0A804N7N4_MAIZE</name>
<evidence type="ECO:0000313" key="3">
    <source>
        <dbReference type="Proteomes" id="UP000007305"/>
    </source>
</evidence>
<reference evidence="3" key="1">
    <citation type="submission" date="2015-12" db="EMBL/GenBank/DDBJ databases">
        <title>Update maize B73 reference genome by single molecule sequencing technologies.</title>
        <authorList>
            <consortium name="Maize Genome Sequencing Project"/>
            <person name="Ware D."/>
        </authorList>
    </citation>
    <scope>NUCLEOTIDE SEQUENCE [LARGE SCALE GENOMIC DNA]</scope>
    <source>
        <strain evidence="3">cv. B73</strain>
    </source>
</reference>
<dbReference type="InParanoid" id="A0A804N7N4"/>
<dbReference type="EnsemblPlants" id="Zm00001eb141340_T001">
    <property type="protein sequence ID" value="Zm00001eb141340_P001"/>
    <property type="gene ID" value="Zm00001eb141340"/>
</dbReference>
<evidence type="ECO:0000256" key="1">
    <source>
        <dbReference type="SAM" id="MobiDB-lite"/>
    </source>
</evidence>
<protein>
    <submittedName>
        <fullName evidence="2">Uncharacterized protein</fullName>
    </submittedName>
</protein>
<proteinExistence type="predicted"/>
<sequence>MAPWRELGHGGMELLRLKGRGVEHHGGHEEELRRGRRDLGVPAGMELGQGNCSLRHGERRARGHAHGEQEARAPWIRAGGACSKGLASAQAGRWRRHEQGEKPSLLPWSQEEEREWRLNFFEGWECKIAQVQGKGTPIYRRWLGLGFP</sequence>